<comment type="caution">
    <text evidence="2">The sequence shown here is derived from an EMBL/GenBank/DDBJ whole genome shotgun (WGS) entry which is preliminary data.</text>
</comment>
<name>A0A6I3LHX7_9FLAO</name>
<gene>
    <name evidence="2" type="ORF">GJV76_08295</name>
</gene>
<keyword evidence="1" id="KW-0732">Signal</keyword>
<dbReference type="EMBL" id="WMJX01000014">
    <property type="protein sequence ID" value="MTG98128.1"/>
    <property type="molecule type" value="Genomic_DNA"/>
</dbReference>
<evidence type="ECO:0000313" key="2">
    <source>
        <dbReference type="EMBL" id="MTG98128.1"/>
    </source>
</evidence>
<keyword evidence="3" id="KW-1185">Reference proteome</keyword>
<sequence length="271" mass="32192">MKTGHFIWLTLLFIFSYIPSNAQINTFYDEHYQTRIPEYTFKNEKDIDRYFDELVGDSYMAGYTKTYTRITKSKKDLLYILAYGEQDCFFLFYYDKYEENYTLVTTSYFNNFYLSPRFHTITYTETSCCGESPLMGNVVLELNEEGATVKENYAIANLDIPESDIQYSELIQNTSWGIVQNEAYNLRIYPSVENKYPDSDDFYNYFSDNLFGKLKKNSKIKILGERYSEERKWYYVEVESQQLSTNYTQHAIHNESQNIRGWVSSNFITVL</sequence>
<dbReference type="RefSeq" id="WP_155092161.1">
    <property type="nucleotide sequence ID" value="NZ_WMJX01000014.1"/>
</dbReference>
<evidence type="ECO:0008006" key="4">
    <source>
        <dbReference type="Google" id="ProtNLM"/>
    </source>
</evidence>
<evidence type="ECO:0000256" key="1">
    <source>
        <dbReference type="SAM" id="SignalP"/>
    </source>
</evidence>
<feature type="chain" id="PRO_5026227294" description="SH3 domain-containing protein" evidence="1">
    <location>
        <begin position="23"/>
        <end position="271"/>
    </location>
</feature>
<reference evidence="2 3" key="1">
    <citation type="submission" date="2019-11" db="EMBL/GenBank/DDBJ databases">
        <title>Genome of Strain BIT-d1.</title>
        <authorList>
            <person name="Yang Y."/>
        </authorList>
    </citation>
    <scope>NUCLEOTIDE SEQUENCE [LARGE SCALE GENOMIC DNA]</scope>
    <source>
        <strain evidence="2 3">BIT-d1</strain>
    </source>
</reference>
<evidence type="ECO:0000313" key="3">
    <source>
        <dbReference type="Proteomes" id="UP000438760"/>
    </source>
</evidence>
<protein>
    <recommendedName>
        <fullName evidence="4">SH3 domain-containing protein</fullName>
    </recommendedName>
</protein>
<dbReference type="Gene3D" id="2.30.30.40">
    <property type="entry name" value="SH3 Domains"/>
    <property type="match status" value="1"/>
</dbReference>
<organism evidence="2 3">
    <name type="scientific">Myroides albus</name>
    <dbReference type="NCBI Taxonomy" id="2562892"/>
    <lineage>
        <taxon>Bacteria</taxon>
        <taxon>Pseudomonadati</taxon>
        <taxon>Bacteroidota</taxon>
        <taxon>Flavobacteriia</taxon>
        <taxon>Flavobacteriales</taxon>
        <taxon>Flavobacteriaceae</taxon>
        <taxon>Myroides</taxon>
    </lineage>
</organism>
<dbReference type="Proteomes" id="UP000438760">
    <property type="component" value="Unassembled WGS sequence"/>
</dbReference>
<dbReference type="OrthoDB" id="1445577at2"/>
<accession>A0A6I3LHX7</accession>
<proteinExistence type="predicted"/>
<dbReference type="AlphaFoldDB" id="A0A6I3LHX7"/>
<feature type="signal peptide" evidence="1">
    <location>
        <begin position="1"/>
        <end position="22"/>
    </location>
</feature>